<organism evidence="2 3">
    <name type="scientific">Pythium oligandrum</name>
    <name type="common">Mycoparasitic fungus</name>
    <dbReference type="NCBI Taxonomy" id="41045"/>
    <lineage>
        <taxon>Eukaryota</taxon>
        <taxon>Sar</taxon>
        <taxon>Stramenopiles</taxon>
        <taxon>Oomycota</taxon>
        <taxon>Peronosporomycetes</taxon>
        <taxon>Pythiales</taxon>
        <taxon>Pythiaceae</taxon>
        <taxon>Pythium</taxon>
    </lineage>
</organism>
<dbReference type="InterPro" id="IPR016197">
    <property type="entry name" value="Chromo-like_dom_sf"/>
</dbReference>
<feature type="region of interest" description="Disordered" evidence="1">
    <location>
        <begin position="206"/>
        <end position="318"/>
    </location>
</feature>
<feature type="region of interest" description="Disordered" evidence="1">
    <location>
        <begin position="77"/>
        <end position="106"/>
    </location>
</feature>
<feature type="region of interest" description="Disordered" evidence="1">
    <location>
        <begin position="1"/>
        <end position="50"/>
    </location>
</feature>
<accession>A0A8K1CUB4</accession>
<feature type="compositionally biased region" description="Low complexity" evidence="1">
    <location>
        <begin position="248"/>
        <end position="272"/>
    </location>
</feature>
<evidence type="ECO:0000313" key="3">
    <source>
        <dbReference type="Proteomes" id="UP000794436"/>
    </source>
</evidence>
<name>A0A8K1CUB4_PYTOL</name>
<evidence type="ECO:0000256" key="1">
    <source>
        <dbReference type="SAM" id="MobiDB-lite"/>
    </source>
</evidence>
<dbReference type="AlphaFoldDB" id="A0A8K1CUB4"/>
<dbReference type="Gene3D" id="2.30.30.140">
    <property type="match status" value="1"/>
</dbReference>
<proteinExistence type="predicted"/>
<evidence type="ECO:0000313" key="2">
    <source>
        <dbReference type="EMBL" id="TMW68786.1"/>
    </source>
</evidence>
<comment type="caution">
    <text evidence="2">The sequence shown here is derived from an EMBL/GenBank/DDBJ whole genome shotgun (WGS) entry which is preliminary data.</text>
</comment>
<reference evidence="2" key="1">
    <citation type="submission" date="2019-03" db="EMBL/GenBank/DDBJ databases">
        <title>Long read genome sequence of the mycoparasitic Pythium oligandrum ATCC 38472 isolated from sugarbeet rhizosphere.</title>
        <authorList>
            <person name="Gaulin E."/>
        </authorList>
    </citation>
    <scope>NUCLEOTIDE SEQUENCE</scope>
    <source>
        <strain evidence="2">ATCC 38472_TT</strain>
    </source>
</reference>
<dbReference type="SUPFAM" id="SSF54160">
    <property type="entry name" value="Chromo domain-like"/>
    <property type="match status" value="1"/>
</dbReference>
<protein>
    <submittedName>
        <fullName evidence="2">Uncharacterized protein</fullName>
    </submittedName>
</protein>
<feature type="compositionally biased region" description="Low complexity" evidence="1">
    <location>
        <begin position="13"/>
        <end position="23"/>
    </location>
</feature>
<feature type="compositionally biased region" description="Basic residues" evidence="1">
    <location>
        <begin position="84"/>
        <end position="106"/>
    </location>
</feature>
<dbReference type="OrthoDB" id="168414at2759"/>
<dbReference type="Proteomes" id="UP000794436">
    <property type="component" value="Unassembled WGS sequence"/>
</dbReference>
<dbReference type="EMBL" id="SPLM01000002">
    <property type="protein sequence ID" value="TMW68786.1"/>
    <property type="molecule type" value="Genomic_DNA"/>
</dbReference>
<sequence>MAASVAPMREEAAPSATTAAQPPMEEQASGSAGPCAKTTDNTPVVAQEATPVTGAHVNVVGGIQSGAPDQVVVDVEEQQEPAKASKHGRRPKRRNHMLPAPKKKKKVKKAPAHPCVGLYVDALDRNYLWAEAKIVDCDVVTQRIRVSFIGFGKNWDFWTDQLSVQPHGTIVRECFLDLRIESGQFDTHRAVLVFVALSRGRNAKSWDGQRGLFTDDPPELIEPITSPPDGTDVEVQTTKAKSTKPAKPKTPGTRQVPVSTSSSKPSSIDTVVNSGQDTRGKQRGGKTRQPLVVDPARTRKRRVDQDESPLAAMSSTSASQWSEAMMHAKRIQNEQEIIQNVAFLQKCAEIWQRQLAGLSIQLPSPATE</sequence>
<gene>
    <name evidence="2" type="ORF">Poli38472_006254</name>
</gene>
<keyword evidence="3" id="KW-1185">Reference proteome</keyword>